<dbReference type="PANTHER" id="PTHR21040:SF8">
    <property type="entry name" value="BCDNA.GH04120"/>
    <property type="match status" value="1"/>
</dbReference>
<accession>A0A2G9U6G6</accession>
<dbReference type="Gene3D" id="3.20.20.80">
    <property type="entry name" value="Glycosidases"/>
    <property type="match status" value="1"/>
</dbReference>
<sequence length="226" mass="26177">MASSPPSRAYFTRMGQCDADREVLPVKYGNDTKRLMFDYIRTIATNITKAFPKSKVLMWYDELEDVERTLIKEYGLDRLVTPVDLPSEMWEELAASFSTIWGASAFKGADGPNRYWNRVKAYVQNNRQWYLQAEEHGELFSDFHGFILTGWQRYDHFASLCELMPVSMVSLAINLKIVKNFVVTGPPFSDFLLQELECRRKKSKGGSATPQWFHRRMRSSSFKGAR</sequence>
<gene>
    <name evidence="1" type="ORF">TELCIR_12533</name>
</gene>
<protein>
    <submittedName>
        <fullName evidence="1">Uncharacterized protein</fullName>
    </submittedName>
</protein>
<organism evidence="1 2">
    <name type="scientific">Teladorsagia circumcincta</name>
    <name type="common">Brown stomach worm</name>
    <name type="synonym">Ostertagia circumcincta</name>
    <dbReference type="NCBI Taxonomy" id="45464"/>
    <lineage>
        <taxon>Eukaryota</taxon>
        <taxon>Metazoa</taxon>
        <taxon>Ecdysozoa</taxon>
        <taxon>Nematoda</taxon>
        <taxon>Chromadorea</taxon>
        <taxon>Rhabditida</taxon>
        <taxon>Rhabditina</taxon>
        <taxon>Rhabditomorpha</taxon>
        <taxon>Strongyloidea</taxon>
        <taxon>Trichostrongylidae</taxon>
        <taxon>Teladorsagia</taxon>
    </lineage>
</organism>
<dbReference type="AlphaFoldDB" id="A0A2G9U6G6"/>
<dbReference type="OrthoDB" id="10023921at2759"/>
<dbReference type="PANTHER" id="PTHR21040">
    <property type="entry name" value="BCDNA.GH04120"/>
    <property type="match status" value="1"/>
</dbReference>
<proteinExistence type="predicted"/>
<reference evidence="1 2" key="1">
    <citation type="submission" date="2015-09" db="EMBL/GenBank/DDBJ databases">
        <title>Draft genome of the parasitic nematode Teladorsagia circumcincta isolate WARC Sus (inbred).</title>
        <authorList>
            <person name="Mitreva M."/>
        </authorList>
    </citation>
    <scope>NUCLEOTIDE SEQUENCE [LARGE SCALE GENOMIC DNA]</scope>
    <source>
        <strain evidence="1 2">S</strain>
    </source>
</reference>
<keyword evidence="2" id="KW-1185">Reference proteome</keyword>
<evidence type="ECO:0000313" key="1">
    <source>
        <dbReference type="EMBL" id="PIO65774.1"/>
    </source>
</evidence>
<dbReference type="GO" id="GO:0015929">
    <property type="term" value="F:hexosaminidase activity"/>
    <property type="evidence" value="ECO:0007669"/>
    <property type="project" value="InterPro"/>
</dbReference>
<dbReference type="InterPro" id="IPR038901">
    <property type="entry name" value="HEXDC-like"/>
</dbReference>
<dbReference type="InterPro" id="IPR017853">
    <property type="entry name" value="GH"/>
</dbReference>
<dbReference type="EMBL" id="KZ348741">
    <property type="protein sequence ID" value="PIO65774.1"/>
    <property type="molecule type" value="Genomic_DNA"/>
</dbReference>
<name>A0A2G9U6G6_TELCI</name>
<dbReference type="SUPFAM" id="SSF51445">
    <property type="entry name" value="(Trans)glycosidases"/>
    <property type="match status" value="1"/>
</dbReference>
<evidence type="ECO:0000313" key="2">
    <source>
        <dbReference type="Proteomes" id="UP000230423"/>
    </source>
</evidence>
<dbReference type="Proteomes" id="UP000230423">
    <property type="component" value="Unassembled WGS sequence"/>
</dbReference>